<gene>
    <name evidence="2" type="ORF">ECRASSUSDP1_LOCUS8995</name>
</gene>
<feature type="region of interest" description="Disordered" evidence="1">
    <location>
        <begin position="297"/>
        <end position="406"/>
    </location>
</feature>
<sequence length="431" mass="49210">MSYASDHLAWQQRVNREVNKAKDFESNFFPLEYNENSPMKGLAEKFSAPYCFSDPNGIAKYDLKETMQRMDCTTKDKGRKLKSYRNSLTNLNNHEGPLNTFQSTYKTTSSPFVSNLSKSARKITNSLKRTEIEKMMASASSGDVFNTDRYPRAKPFFYQAYIAKSKTDTLSQASSKLGRTRSIGNLMKSYRPEKNSDPKHGTVLPRIKKERFNEDTASEYSLQSKMSKVAKLKLKSKKFSALGTEKFVPQHLTYAKQAKVDGSHLSQVSDRASEIKNTLIGTIERMNDREVEVMKSAIDSVNTPHKPRQVNNETKSTGIQEKVNETSLEKVPEEDKDEAENSMMEKEEEEELADNVEDLPEKLSPDKAAGHSTKSKSSRRSVRSSKSTQIINELESQIEDERKEREKLQKEIEEMKKISTQLMEQIKEKKA</sequence>
<comment type="caution">
    <text evidence="2">The sequence shown here is derived from an EMBL/GenBank/DDBJ whole genome shotgun (WGS) entry which is preliminary data.</text>
</comment>
<name>A0AAD1XE33_EUPCR</name>
<accession>A0AAD1XE33</accession>
<dbReference type="AlphaFoldDB" id="A0AAD1XE33"/>
<dbReference type="EMBL" id="CAMPGE010008823">
    <property type="protein sequence ID" value="CAI2367707.1"/>
    <property type="molecule type" value="Genomic_DNA"/>
</dbReference>
<reference evidence="2" key="1">
    <citation type="submission" date="2023-07" db="EMBL/GenBank/DDBJ databases">
        <authorList>
            <consortium name="AG Swart"/>
            <person name="Singh M."/>
            <person name="Singh A."/>
            <person name="Seah K."/>
            <person name="Emmerich C."/>
        </authorList>
    </citation>
    <scope>NUCLEOTIDE SEQUENCE</scope>
    <source>
        <strain evidence="2">DP1</strain>
    </source>
</reference>
<evidence type="ECO:0000313" key="3">
    <source>
        <dbReference type="Proteomes" id="UP001295684"/>
    </source>
</evidence>
<organism evidence="2 3">
    <name type="scientific">Euplotes crassus</name>
    <dbReference type="NCBI Taxonomy" id="5936"/>
    <lineage>
        <taxon>Eukaryota</taxon>
        <taxon>Sar</taxon>
        <taxon>Alveolata</taxon>
        <taxon>Ciliophora</taxon>
        <taxon>Intramacronucleata</taxon>
        <taxon>Spirotrichea</taxon>
        <taxon>Hypotrichia</taxon>
        <taxon>Euplotida</taxon>
        <taxon>Euplotidae</taxon>
        <taxon>Moneuplotes</taxon>
    </lineage>
</organism>
<feature type="compositionally biased region" description="Polar residues" evidence="1">
    <location>
        <begin position="299"/>
        <end position="319"/>
    </location>
</feature>
<feature type="compositionally biased region" description="Acidic residues" evidence="1">
    <location>
        <begin position="334"/>
        <end position="358"/>
    </location>
</feature>
<feature type="compositionally biased region" description="Basic residues" evidence="1">
    <location>
        <begin position="373"/>
        <end position="383"/>
    </location>
</feature>
<evidence type="ECO:0000256" key="1">
    <source>
        <dbReference type="SAM" id="MobiDB-lite"/>
    </source>
</evidence>
<evidence type="ECO:0000313" key="2">
    <source>
        <dbReference type="EMBL" id="CAI2367707.1"/>
    </source>
</evidence>
<proteinExistence type="predicted"/>
<keyword evidence="3" id="KW-1185">Reference proteome</keyword>
<feature type="compositionally biased region" description="Basic and acidic residues" evidence="1">
    <location>
        <begin position="359"/>
        <end position="369"/>
    </location>
</feature>
<dbReference type="Proteomes" id="UP001295684">
    <property type="component" value="Unassembled WGS sequence"/>
</dbReference>
<feature type="compositionally biased region" description="Basic and acidic residues" evidence="1">
    <location>
        <begin position="322"/>
        <end position="333"/>
    </location>
</feature>
<protein>
    <submittedName>
        <fullName evidence="2">Uncharacterized protein</fullName>
    </submittedName>
</protein>